<comment type="catalytic activity">
    <reaction evidence="6 9 10">
        <text>4-methyl-5-(2-phosphooxyethyl)-thiazole + 4-amino-2-methyl-5-(diphosphooxymethyl)pyrimidine + H(+) = thiamine phosphate + diphosphate</text>
        <dbReference type="Rhea" id="RHEA:22328"/>
        <dbReference type="ChEBI" id="CHEBI:15378"/>
        <dbReference type="ChEBI" id="CHEBI:33019"/>
        <dbReference type="ChEBI" id="CHEBI:37575"/>
        <dbReference type="ChEBI" id="CHEBI:57841"/>
        <dbReference type="ChEBI" id="CHEBI:58296"/>
        <dbReference type="EC" id="2.5.1.3"/>
    </reaction>
</comment>
<sequence>MFKAMKKEDKMNKSSIDYSVYLVTDHRGKTDEEILNIIEQAIKGGTSVVQIREKTASTKDFYNLALKAKEITEKYNVPLIVNDRIDIALAVKSDGVHIGQDDMPAKVAREIIGEEMILGVSASTVEEAMKAESDGADYIGSGAVFPTATKDDADSVSKEELKEIVNSTSIPVVAIGGITIENAESLKDAEIDGFSVVSAIMNADDPKKASEILKEIYNR</sequence>
<keyword evidence="2 9" id="KW-0808">Transferase</keyword>
<evidence type="ECO:0000256" key="7">
    <source>
        <dbReference type="ARBA" id="ARBA00047851"/>
    </source>
</evidence>
<feature type="binding site" evidence="9">
    <location>
        <begin position="147"/>
        <end position="149"/>
    </location>
    <ligand>
        <name>2-[(2R,5Z)-2-carboxy-4-methylthiazol-5(2H)-ylidene]ethyl phosphate</name>
        <dbReference type="ChEBI" id="CHEBI:62899"/>
    </ligand>
</feature>
<dbReference type="InterPro" id="IPR022998">
    <property type="entry name" value="ThiamineP_synth_TenI"/>
</dbReference>
<feature type="binding site" evidence="9">
    <location>
        <position position="150"/>
    </location>
    <ligand>
        <name>4-amino-2-methyl-5-(diphosphooxymethyl)pyrimidine</name>
        <dbReference type="ChEBI" id="CHEBI:57841"/>
    </ligand>
</feature>
<dbReference type="PANTHER" id="PTHR20857:SF23">
    <property type="entry name" value="THIAMINE BIOSYNTHETIC BIFUNCTIONAL ENZYME"/>
    <property type="match status" value="1"/>
</dbReference>
<evidence type="ECO:0000256" key="5">
    <source>
        <dbReference type="ARBA" id="ARBA00022977"/>
    </source>
</evidence>
<dbReference type="GO" id="GO:0000287">
    <property type="term" value="F:magnesium ion binding"/>
    <property type="evidence" value="ECO:0007669"/>
    <property type="project" value="UniProtKB-UniRule"/>
</dbReference>
<evidence type="ECO:0000256" key="4">
    <source>
        <dbReference type="ARBA" id="ARBA00022842"/>
    </source>
</evidence>
<dbReference type="STRING" id="634498.mru_1820"/>
<feature type="domain" description="Thiamine phosphate synthase/TenI" evidence="12">
    <location>
        <begin position="20"/>
        <end position="200"/>
    </location>
</feature>
<dbReference type="GO" id="GO:0004789">
    <property type="term" value="F:thiamine-phosphate diphosphorylase activity"/>
    <property type="evidence" value="ECO:0007669"/>
    <property type="project" value="UniProtKB-UniRule"/>
</dbReference>
<feature type="binding site" evidence="9">
    <location>
        <position position="82"/>
    </location>
    <ligand>
        <name>4-amino-2-methyl-5-(diphosphooxymethyl)pyrimidine</name>
        <dbReference type="ChEBI" id="CHEBI:57841"/>
    </ligand>
</feature>
<dbReference type="HOGENOM" id="CLU_018272_3_2_2"/>
<feature type="binding site" evidence="9">
    <location>
        <position position="102"/>
    </location>
    <ligand>
        <name>Mg(2+)</name>
        <dbReference type="ChEBI" id="CHEBI:18420"/>
    </ligand>
</feature>
<protein>
    <recommendedName>
        <fullName evidence="9">Thiamine-phosphate synthase</fullName>
        <shortName evidence="9">TP synthase</shortName>
        <shortName evidence="9">TPS</shortName>
        <ecNumber evidence="9">2.5.1.3</ecNumber>
    </recommendedName>
    <alternativeName>
        <fullName evidence="9">Thiamine-phosphate pyrophosphorylase</fullName>
        <shortName evidence="9">TMP pyrophosphorylase</shortName>
        <shortName evidence="9">TMP-PPase</shortName>
    </alternativeName>
</protein>
<comment type="pathway">
    <text evidence="1 9 11">Cofactor biosynthesis; thiamine diphosphate biosynthesis; thiamine phosphate from 4-amino-2-methyl-5-diphosphomethylpyrimidine and 4-methyl-5-(2-phosphoethyl)-thiazole: step 1/1.</text>
</comment>
<dbReference type="InterPro" id="IPR013785">
    <property type="entry name" value="Aldolase_TIM"/>
</dbReference>
<evidence type="ECO:0000256" key="9">
    <source>
        <dbReference type="HAMAP-Rule" id="MF_00097"/>
    </source>
</evidence>
<comment type="similarity">
    <text evidence="9 10">Belongs to the thiamine-phosphate synthase family.</text>
</comment>
<dbReference type="CDD" id="cd00564">
    <property type="entry name" value="TMP_TenI"/>
    <property type="match status" value="1"/>
</dbReference>
<keyword evidence="14" id="KW-1185">Reference proteome</keyword>
<comment type="cofactor">
    <cofactor evidence="9">
        <name>Mg(2+)</name>
        <dbReference type="ChEBI" id="CHEBI:18420"/>
    </cofactor>
    <text evidence="9">Binds 1 Mg(2+) ion per subunit.</text>
</comment>
<dbReference type="FunFam" id="3.20.20.70:FF:000096">
    <property type="entry name" value="Thiamine-phosphate synthase"/>
    <property type="match status" value="1"/>
</dbReference>
<evidence type="ECO:0000259" key="12">
    <source>
        <dbReference type="Pfam" id="PF02581"/>
    </source>
</evidence>
<dbReference type="Pfam" id="PF02581">
    <property type="entry name" value="TMP-TENI"/>
    <property type="match status" value="1"/>
</dbReference>
<evidence type="ECO:0000256" key="2">
    <source>
        <dbReference type="ARBA" id="ARBA00022679"/>
    </source>
</evidence>
<keyword evidence="3 9" id="KW-0479">Metal-binding</keyword>
<dbReference type="GO" id="GO:0009228">
    <property type="term" value="P:thiamine biosynthetic process"/>
    <property type="evidence" value="ECO:0007669"/>
    <property type="project" value="UniProtKB-KW"/>
</dbReference>
<organism evidence="13 14">
    <name type="scientific">Methanobrevibacter ruminantium (strain ATCC 35063 / DSM 1093 / JCM 13430 / OCM 146 / M1)</name>
    <name type="common">Methanobacterium ruminantium</name>
    <dbReference type="NCBI Taxonomy" id="634498"/>
    <lineage>
        <taxon>Archaea</taxon>
        <taxon>Methanobacteriati</taxon>
        <taxon>Methanobacteriota</taxon>
        <taxon>Methanomada group</taxon>
        <taxon>Methanobacteria</taxon>
        <taxon>Methanobacteriales</taxon>
        <taxon>Methanobacteriaceae</taxon>
        <taxon>Methanobrevibacter</taxon>
    </lineage>
</organism>
<name>D3DZJ2_METRM</name>
<evidence type="ECO:0000256" key="10">
    <source>
        <dbReference type="RuleBase" id="RU003826"/>
    </source>
</evidence>
<evidence type="ECO:0000313" key="13">
    <source>
        <dbReference type="EMBL" id="ADC47670.1"/>
    </source>
</evidence>
<comment type="catalytic activity">
    <reaction evidence="8 9 10">
        <text>2-[(2R,5Z)-2-carboxy-4-methylthiazol-5(2H)-ylidene]ethyl phosphate + 4-amino-2-methyl-5-(diphosphooxymethyl)pyrimidine + 2 H(+) = thiamine phosphate + CO2 + diphosphate</text>
        <dbReference type="Rhea" id="RHEA:47844"/>
        <dbReference type="ChEBI" id="CHEBI:15378"/>
        <dbReference type="ChEBI" id="CHEBI:16526"/>
        <dbReference type="ChEBI" id="CHEBI:33019"/>
        <dbReference type="ChEBI" id="CHEBI:37575"/>
        <dbReference type="ChEBI" id="CHEBI:57841"/>
        <dbReference type="ChEBI" id="CHEBI:62899"/>
        <dbReference type="EC" id="2.5.1.3"/>
    </reaction>
</comment>
<dbReference type="Gene3D" id="3.20.20.70">
    <property type="entry name" value="Aldolase class I"/>
    <property type="match status" value="1"/>
</dbReference>
<dbReference type="GO" id="GO:0009229">
    <property type="term" value="P:thiamine diphosphate biosynthetic process"/>
    <property type="evidence" value="ECO:0007669"/>
    <property type="project" value="UniProtKB-UniRule"/>
</dbReference>
<dbReference type="PANTHER" id="PTHR20857">
    <property type="entry name" value="THIAMINE-PHOSPHATE PYROPHOSPHORYLASE"/>
    <property type="match status" value="1"/>
</dbReference>
<keyword evidence="5 9" id="KW-0784">Thiamine biosynthesis</keyword>
<evidence type="ECO:0000256" key="11">
    <source>
        <dbReference type="RuleBase" id="RU004253"/>
    </source>
</evidence>
<evidence type="ECO:0000313" key="14">
    <source>
        <dbReference type="Proteomes" id="UP000008680"/>
    </source>
</evidence>
<dbReference type="PATRIC" id="fig|634498.28.peg.1821"/>
<dbReference type="EC" id="2.5.1.3" evidence="9"/>
<feature type="binding site" evidence="9">
    <location>
        <position position="83"/>
    </location>
    <ligand>
        <name>Mg(2+)</name>
        <dbReference type="ChEBI" id="CHEBI:18420"/>
    </ligand>
</feature>
<dbReference type="Proteomes" id="UP000008680">
    <property type="component" value="Chromosome"/>
</dbReference>
<dbReference type="HAMAP" id="MF_00097">
    <property type="entry name" value="TMP_synthase"/>
    <property type="match status" value="1"/>
</dbReference>
<feature type="binding site" evidence="9">
    <location>
        <position position="121"/>
    </location>
    <ligand>
        <name>4-amino-2-methyl-5-(diphosphooxymethyl)pyrimidine</name>
        <dbReference type="ChEBI" id="CHEBI:57841"/>
    </ligand>
</feature>
<dbReference type="SUPFAM" id="SSF51391">
    <property type="entry name" value="Thiamin phosphate synthase"/>
    <property type="match status" value="1"/>
</dbReference>
<accession>D3DZJ2</accession>
<reference evidence="13 14" key="1">
    <citation type="journal article" date="2010" name="PLoS ONE">
        <title>The genome sequence of the rumen methanogen Methanobrevibacter ruminantium reveals new possibilities for controlling ruminant methane emissions.</title>
        <authorList>
            <person name="Leahy S.C."/>
            <person name="Kelly W.J."/>
            <person name="Altermann E."/>
            <person name="Ronimus R.S."/>
            <person name="Yeoman C.J."/>
            <person name="Pacheco D.M."/>
            <person name="Li D."/>
            <person name="Kong Z."/>
            <person name="McTavish S."/>
            <person name="Sang C."/>
            <person name="Lambie S.C."/>
            <person name="Janssen P.H."/>
            <person name="Dey D."/>
            <person name="Attwood G.T."/>
        </authorList>
    </citation>
    <scope>NUCLEOTIDE SEQUENCE [LARGE SCALE GENOMIC DNA]</scope>
    <source>
        <strain evidence="14">ATCC 35063 / DSM 1093 / JCM 13430 / OCM 146 / M1</strain>
    </source>
</reference>
<evidence type="ECO:0000256" key="3">
    <source>
        <dbReference type="ARBA" id="ARBA00022723"/>
    </source>
</evidence>
<comment type="catalytic activity">
    <reaction evidence="7 9 10">
        <text>2-(2-carboxy-4-methylthiazol-5-yl)ethyl phosphate + 4-amino-2-methyl-5-(diphosphooxymethyl)pyrimidine + 2 H(+) = thiamine phosphate + CO2 + diphosphate</text>
        <dbReference type="Rhea" id="RHEA:47848"/>
        <dbReference type="ChEBI" id="CHEBI:15378"/>
        <dbReference type="ChEBI" id="CHEBI:16526"/>
        <dbReference type="ChEBI" id="CHEBI:33019"/>
        <dbReference type="ChEBI" id="CHEBI:37575"/>
        <dbReference type="ChEBI" id="CHEBI:57841"/>
        <dbReference type="ChEBI" id="CHEBI:62890"/>
        <dbReference type="EC" id="2.5.1.3"/>
    </reaction>
</comment>
<dbReference type="InterPro" id="IPR034291">
    <property type="entry name" value="TMP_synthase"/>
</dbReference>
<feature type="binding site" evidence="9">
    <location>
        <begin position="50"/>
        <end position="54"/>
    </location>
    <ligand>
        <name>4-amino-2-methyl-5-(diphosphooxymethyl)pyrimidine</name>
        <dbReference type="ChEBI" id="CHEBI:57841"/>
    </ligand>
</feature>
<evidence type="ECO:0000256" key="8">
    <source>
        <dbReference type="ARBA" id="ARBA00047883"/>
    </source>
</evidence>
<dbReference type="AlphaFoldDB" id="D3DZJ2"/>
<dbReference type="eggNOG" id="arCOG01089">
    <property type="taxonomic scope" value="Archaea"/>
</dbReference>
<dbReference type="InterPro" id="IPR036206">
    <property type="entry name" value="ThiamineP_synth_sf"/>
</dbReference>
<dbReference type="KEGG" id="mru:mru_1820"/>
<dbReference type="EMBL" id="CP001719">
    <property type="protein sequence ID" value="ADC47670.1"/>
    <property type="molecule type" value="Genomic_DNA"/>
</dbReference>
<dbReference type="UniPathway" id="UPA00060">
    <property type="reaction ID" value="UER00141"/>
</dbReference>
<evidence type="ECO:0000256" key="1">
    <source>
        <dbReference type="ARBA" id="ARBA00005165"/>
    </source>
</evidence>
<comment type="function">
    <text evidence="9">Condenses 4-methyl-5-(beta-hydroxyethyl)thiazole monophosphate (THZ-P) and 2-methyl-4-amino-5-hydroxymethyl pyrimidine pyrophosphate (HMP-PP) to form thiamine monophosphate (TMP).</text>
</comment>
<dbReference type="GO" id="GO:0005737">
    <property type="term" value="C:cytoplasm"/>
    <property type="evidence" value="ECO:0007669"/>
    <property type="project" value="TreeGrafter"/>
</dbReference>
<keyword evidence="4 9" id="KW-0460">Magnesium</keyword>
<evidence type="ECO:0000256" key="6">
    <source>
        <dbReference type="ARBA" id="ARBA00047334"/>
    </source>
</evidence>
<dbReference type="NCBIfam" id="TIGR00693">
    <property type="entry name" value="thiE"/>
    <property type="match status" value="1"/>
</dbReference>
<gene>
    <name evidence="9 13" type="primary">thiE</name>
    <name evidence="13" type="ordered locus">mru_1820</name>
</gene>
<proteinExistence type="inferred from homology"/>
<feature type="binding site" evidence="9">
    <location>
        <position position="177"/>
    </location>
    <ligand>
        <name>2-[(2R,5Z)-2-carboxy-4-methylthiazol-5(2H)-ylidene]ethyl phosphate</name>
        <dbReference type="ChEBI" id="CHEBI:62899"/>
    </ligand>
</feature>
<feature type="binding site" evidence="9">
    <location>
        <begin position="197"/>
        <end position="198"/>
    </location>
    <ligand>
        <name>2-[(2R,5Z)-2-carboxy-4-methylthiazol-5(2H)-ylidene]ethyl phosphate</name>
        <dbReference type="ChEBI" id="CHEBI:62899"/>
    </ligand>
</feature>